<protein>
    <recommendedName>
        <fullName evidence="1">HD domain-containing protein</fullName>
    </recommendedName>
</protein>
<proteinExistence type="predicted"/>
<dbReference type="PANTHER" id="PTHR33594">
    <property type="entry name" value="SUPERFAMILY HYDROLASE, PUTATIVE (AFU_ORTHOLOGUE AFUA_1G03035)-RELATED"/>
    <property type="match status" value="1"/>
</dbReference>
<dbReference type="InterPro" id="IPR003607">
    <property type="entry name" value="HD/PDEase_dom"/>
</dbReference>
<sequence>MKEVRGRILAYAREMLKGEGVTGLDHALRVWRWCEFLGGGEGVDMEVLWAAALLHDISIPGSGRQEHHEESARMAEAFLREAGYPGEKVAAVAHAIGSHSRFGGPDPETREAEVLYDADVLDFIGAIGLVRGVARGLQGGGYTGDVARAPELFEEMKATAGVRLHTEKAREIAEDRIRVVEEFIARLKDELEFKC</sequence>
<dbReference type="Proteomes" id="UP000037210">
    <property type="component" value="Unassembled WGS sequence"/>
</dbReference>
<feature type="domain" description="HD" evidence="1">
    <location>
        <begin position="23"/>
        <end position="124"/>
    </location>
</feature>
<evidence type="ECO:0000313" key="3">
    <source>
        <dbReference type="Proteomes" id="UP000037210"/>
    </source>
</evidence>
<dbReference type="AlphaFoldDB" id="A0A0M0BRJ2"/>
<dbReference type="PATRIC" id="fig|1685127.3.peg.390"/>
<dbReference type="PANTHER" id="PTHR33594:SF1">
    <property type="entry name" value="HD_PDEASE DOMAIN-CONTAINING PROTEIN"/>
    <property type="match status" value="1"/>
</dbReference>
<evidence type="ECO:0000259" key="1">
    <source>
        <dbReference type="PROSITE" id="PS51831"/>
    </source>
</evidence>
<evidence type="ECO:0000313" key="2">
    <source>
        <dbReference type="EMBL" id="KON31218.1"/>
    </source>
</evidence>
<dbReference type="EMBL" id="LFWZ01000010">
    <property type="protein sequence ID" value="KON31218.1"/>
    <property type="molecule type" value="Genomic_DNA"/>
</dbReference>
<accession>A0A0M0BRJ2</accession>
<dbReference type="InterPro" id="IPR006674">
    <property type="entry name" value="HD_domain"/>
</dbReference>
<comment type="caution">
    <text evidence="2">The sequence shown here is derived from an EMBL/GenBank/DDBJ whole genome shotgun (WGS) entry which is preliminary data.</text>
</comment>
<reference evidence="2 3" key="1">
    <citation type="submission" date="2015-06" db="EMBL/GenBank/DDBJ databases">
        <title>New insights into the roles of widespread benthic archaea in carbon and nitrogen cycling.</title>
        <authorList>
            <person name="Lazar C.S."/>
            <person name="Baker B.J."/>
            <person name="Seitz K.W."/>
            <person name="Hyde A.S."/>
            <person name="Dick G.J."/>
            <person name="Hinrichs K.-U."/>
            <person name="Teske A.P."/>
        </authorList>
    </citation>
    <scope>NUCLEOTIDE SEQUENCE [LARGE SCALE GENOMIC DNA]</scope>
    <source>
        <strain evidence="2">DG-45</strain>
    </source>
</reference>
<dbReference type="CDD" id="cd00077">
    <property type="entry name" value="HDc"/>
    <property type="match status" value="1"/>
</dbReference>
<gene>
    <name evidence="2" type="ORF">AC482_01575</name>
</gene>
<organism evidence="2 3">
    <name type="scientific">miscellaneous Crenarchaeota group-15 archaeon DG-45</name>
    <dbReference type="NCBI Taxonomy" id="1685127"/>
    <lineage>
        <taxon>Archaea</taxon>
        <taxon>Candidatus Bathyarchaeota</taxon>
        <taxon>MCG-15</taxon>
    </lineage>
</organism>
<dbReference type="SMART" id="SM00471">
    <property type="entry name" value="HDc"/>
    <property type="match status" value="1"/>
</dbReference>
<dbReference type="Gene3D" id="1.10.3210.10">
    <property type="entry name" value="Hypothetical protein af1432"/>
    <property type="match status" value="1"/>
</dbReference>
<name>A0A0M0BRJ2_9ARCH</name>
<dbReference type="Pfam" id="PF01966">
    <property type="entry name" value="HD"/>
    <property type="match status" value="1"/>
</dbReference>
<dbReference type="SUPFAM" id="SSF109604">
    <property type="entry name" value="HD-domain/PDEase-like"/>
    <property type="match status" value="1"/>
</dbReference>
<dbReference type="PROSITE" id="PS51831">
    <property type="entry name" value="HD"/>
    <property type="match status" value="1"/>
</dbReference>